<dbReference type="Gene3D" id="3.90.180.10">
    <property type="entry name" value="Medium-chain alcohol dehydrogenases, catalytic domain"/>
    <property type="match status" value="1"/>
</dbReference>
<dbReference type="InterPro" id="IPR013154">
    <property type="entry name" value="ADH-like_N"/>
</dbReference>
<evidence type="ECO:0000256" key="7">
    <source>
        <dbReference type="RuleBase" id="RU361277"/>
    </source>
</evidence>
<evidence type="ECO:0000256" key="2">
    <source>
        <dbReference type="ARBA" id="ARBA00008072"/>
    </source>
</evidence>
<name>A0A0M8PI56_RHORH</name>
<dbReference type="PANTHER" id="PTHR43880">
    <property type="entry name" value="ALCOHOL DEHYDROGENASE"/>
    <property type="match status" value="1"/>
</dbReference>
<evidence type="ECO:0000313" key="9">
    <source>
        <dbReference type="EMBL" id="KOS55405.1"/>
    </source>
</evidence>
<protein>
    <recommendedName>
        <fullName evidence="8">Enoyl reductase (ER) domain-containing protein</fullName>
    </recommendedName>
</protein>
<evidence type="ECO:0000256" key="4">
    <source>
        <dbReference type="ARBA" id="ARBA00022833"/>
    </source>
</evidence>
<proteinExistence type="inferred from homology"/>
<keyword evidence="5" id="KW-0560">Oxidoreductase</keyword>
<dbReference type="SUPFAM" id="SSF50129">
    <property type="entry name" value="GroES-like"/>
    <property type="match status" value="1"/>
</dbReference>
<dbReference type="SUPFAM" id="SSF51735">
    <property type="entry name" value="NAD(P)-binding Rossmann-fold domains"/>
    <property type="match status" value="1"/>
</dbReference>
<evidence type="ECO:0000256" key="1">
    <source>
        <dbReference type="ARBA" id="ARBA00001947"/>
    </source>
</evidence>
<dbReference type="GO" id="GO:0005829">
    <property type="term" value="C:cytosol"/>
    <property type="evidence" value="ECO:0007669"/>
    <property type="project" value="TreeGrafter"/>
</dbReference>
<keyword evidence="6" id="KW-0520">NAD</keyword>
<dbReference type="PATRIC" id="fig|1441923.3.peg.3283"/>
<dbReference type="Proteomes" id="UP000037712">
    <property type="component" value="Unassembled WGS sequence"/>
</dbReference>
<dbReference type="RefSeq" id="WP_054373363.1">
    <property type="nucleotide sequence ID" value="NZ_AZYO01000038.1"/>
</dbReference>
<dbReference type="InterPro" id="IPR002328">
    <property type="entry name" value="ADH_Zn_CS"/>
</dbReference>
<dbReference type="Pfam" id="PF00107">
    <property type="entry name" value="ADH_zinc_N"/>
    <property type="match status" value="1"/>
</dbReference>
<comment type="caution">
    <text evidence="9">The sequence shown here is derived from an EMBL/GenBank/DDBJ whole genome shotgun (WGS) entry which is preliminary data.</text>
</comment>
<dbReference type="PROSITE" id="PS00059">
    <property type="entry name" value="ADH_ZINC"/>
    <property type="match status" value="1"/>
</dbReference>
<feature type="domain" description="Enoyl reductase (ER)" evidence="8">
    <location>
        <begin position="7"/>
        <end position="360"/>
    </location>
</feature>
<dbReference type="SMART" id="SM00829">
    <property type="entry name" value="PKS_ER"/>
    <property type="match status" value="1"/>
</dbReference>
<dbReference type="InterPro" id="IPR011032">
    <property type="entry name" value="GroES-like_sf"/>
</dbReference>
<sequence>MRAAVSRRVGQIEIEELPDPRPRAGEVRVRLVSSGICHTDVSVLAGHLPSPRPIVLGHEGAGIVDEVGPGVEQLAVGDHVLCSIITSCHVCYQCLRGEYALCERAVGFSGTMLDGTTRLRSRDEDVHTLFCQGSFAEYAVVPASAAVKIRPDAPLEKLAGLGCAWSTGLGAAIVRAEVRPGSNVVVIGAGGVGLAAMMGARAMGATSVIAVDLAEHKLARARELGLASHTISVSGPEAVAAIRDLTDGRGADYGFDAVGAEGTLETALQGIRPGGLAVAIGVMDASVTVTSDLFAFLMQKQLTGTYAGSIIPQRDIPAFVDLYMDGRLPLDSVIDATYGLDDVPKALGQLSANEITKGVVLL</sequence>
<comment type="similarity">
    <text evidence="2 7">Belongs to the zinc-containing alcohol dehydrogenase family.</text>
</comment>
<dbReference type="Gene3D" id="3.40.50.720">
    <property type="entry name" value="NAD(P)-binding Rossmann-like Domain"/>
    <property type="match status" value="1"/>
</dbReference>
<evidence type="ECO:0000256" key="5">
    <source>
        <dbReference type="ARBA" id="ARBA00023002"/>
    </source>
</evidence>
<evidence type="ECO:0000313" key="10">
    <source>
        <dbReference type="Proteomes" id="UP000037712"/>
    </source>
</evidence>
<dbReference type="InterPro" id="IPR013149">
    <property type="entry name" value="ADH-like_C"/>
</dbReference>
<dbReference type="Pfam" id="PF08240">
    <property type="entry name" value="ADH_N"/>
    <property type="match status" value="1"/>
</dbReference>
<dbReference type="InterPro" id="IPR036291">
    <property type="entry name" value="NAD(P)-bd_dom_sf"/>
</dbReference>
<dbReference type="GO" id="GO:0046294">
    <property type="term" value="P:formaldehyde catabolic process"/>
    <property type="evidence" value="ECO:0007669"/>
    <property type="project" value="TreeGrafter"/>
</dbReference>
<accession>A0A0M8PI56</accession>
<evidence type="ECO:0000256" key="6">
    <source>
        <dbReference type="ARBA" id="ARBA00023027"/>
    </source>
</evidence>
<keyword evidence="3 7" id="KW-0479">Metal-binding</keyword>
<organism evidence="9 10">
    <name type="scientific">Rhodococcus rhodochrous KG-21</name>
    <dbReference type="NCBI Taxonomy" id="1441923"/>
    <lineage>
        <taxon>Bacteria</taxon>
        <taxon>Bacillati</taxon>
        <taxon>Actinomycetota</taxon>
        <taxon>Actinomycetes</taxon>
        <taxon>Mycobacteriales</taxon>
        <taxon>Nocardiaceae</taxon>
        <taxon>Rhodococcus</taxon>
    </lineage>
</organism>
<dbReference type="GO" id="GO:0051903">
    <property type="term" value="F:S-(hydroxymethyl)glutathione dehydrogenase [NAD(P)+] activity"/>
    <property type="evidence" value="ECO:0007669"/>
    <property type="project" value="TreeGrafter"/>
</dbReference>
<evidence type="ECO:0000259" key="8">
    <source>
        <dbReference type="SMART" id="SM00829"/>
    </source>
</evidence>
<dbReference type="FunFam" id="3.40.50.720:FF:000003">
    <property type="entry name" value="S-(hydroxymethyl)glutathione dehydrogenase"/>
    <property type="match status" value="1"/>
</dbReference>
<dbReference type="InterPro" id="IPR020843">
    <property type="entry name" value="ER"/>
</dbReference>
<reference evidence="9 10" key="1">
    <citation type="journal article" date="2015" name="Genome Announc.">
        <title>Draft Genome Sequence of Rhodococcus rhodochrous Strain KG-21, a Soil Isolate from Oil Fields of Krishna-Godavari Basin, India.</title>
        <authorList>
            <person name="Dawar C."/>
            <person name="Aggarwal R.K."/>
        </authorList>
    </citation>
    <scope>NUCLEOTIDE SEQUENCE [LARGE SCALE GENOMIC DNA]</scope>
    <source>
        <strain evidence="9 10">KG-21</strain>
    </source>
</reference>
<evidence type="ECO:0000256" key="3">
    <source>
        <dbReference type="ARBA" id="ARBA00022723"/>
    </source>
</evidence>
<dbReference type="EMBL" id="AZYO01000038">
    <property type="protein sequence ID" value="KOS55405.1"/>
    <property type="molecule type" value="Genomic_DNA"/>
</dbReference>
<dbReference type="AlphaFoldDB" id="A0A0M8PI56"/>
<reference evidence="10" key="2">
    <citation type="submission" date="2015-01" db="EMBL/GenBank/DDBJ databases">
        <title>Draft genome sequence of potential hydrocarbon metabolising strain of Rhodococcus rhodochrous.</title>
        <authorList>
            <person name="Aggarwal R.K."/>
            <person name="Dawar C."/>
        </authorList>
    </citation>
    <scope>NUCLEOTIDE SEQUENCE [LARGE SCALE GENOMIC DNA]</scope>
    <source>
        <strain evidence="10">KG-21</strain>
    </source>
</reference>
<gene>
    <name evidence="9" type="ORF">Z051_14985</name>
</gene>
<comment type="cofactor">
    <cofactor evidence="1 7">
        <name>Zn(2+)</name>
        <dbReference type="ChEBI" id="CHEBI:29105"/>
    </cofactor>
</comment>
<dbReference type="GO" id="GO:0008270">
    <property type="term" value="F:zinc ion binding"/>
    <property type="evidence" value="ECO:0007669"/>
    <property type="project" value="InterPro"/>
</dbReference>
<dbReference type="PANTHER" id="PTHR43880:SF12">
    <property type="entry name" value="ALCOHOL DEHYDROGENASE CLASS-3"/>
    <property type="match status" value="1"/>
</dbReference>
<keyword evidence="4 7" id="KW-0862">Zinc</keyword>